<dbReference type="Pfam" id="PF03466">
    <property type="entry name" value="LysR_substrate"/>
    <property type="match status" value="1"/>
</dbReference>
<evidence type="ECO:0000256" key="2">
    <source>
        <dbReference type="ARBA" id="ARBA00023015"/>
    </source>
</evidence>
<dbReference type="EMBL" id="JAUZQE010000045">
    <property type="protein sequence ID" value="MDR4126953.1"/>
    <property type="molecule type" value="Genomic_DNA"/>
</dbReference>
<evidence type="ECO:0000256" key="1">
    <source>
        <dbReference type="ARBA" id="ARBA00009437"/>
    </source>
</evidence>
<accession>A0ABU1D9A6</accession>
<evidence type="ECO:0000256" key="4">
    <source>
        <dbReference type="ARBA" id="ARBA00023159"/>
    </source>
</evidence>
<dbReference type="RefSeq" id="WP_347287554.1">
    <property type="nucleotide sequence ID" value="NZ_JAUZQE010000045.1"/>
</dbReference>
<comment type="caution">
    <text evidence="7">The sequence shown here is derived from an EMBL/GenBank/DDBJ whole genome shotgun (WGS) entry which is preliminary data.</text>
</comment>
<evidence type="ECO:0000256" key="3">
    <source>
        <dbReference type="ARBA" id="ARBA00023125"/>
    </source>
</evidence>
<comment type="similarity">
    <text evidence="1">Belongs to the LysR transcriptional regulatory family.</text>
</comment>
<gene>
    <name evidence="7" type="ORF">Q8947_13300</name>
</gene>
<evidence type="ECO:0000313" key="7">
    <source>
        <dbReference type="EMBL" id="MDR4126953.1"/>
    </source>
</evidence>
<feature type="domain" description="HTH lysR-type" evidence="6">
    <location>
        <begin position="1"/>
        <end position="58"/>
    </location>
</feature>
<dbReference type="Gene3D" id="1.10.10.10">
    <property type="entry name" value="Winged helix-like DNA-binding domain superfamily/Winged helix DNA-binding domain"/>
    <property type="match status" value="1"/>
</dbReference>
<dbReference type="InterPro" id="IPR036388">
    <property type="entry name" value="WH-like_DNA-bd_sf"/>
</dbReference>
<name>A0ABU1D9A6_9BURK</name>
<sequence>MNLRSLRYFVTIVELSGISRAARALHIAQPALTQHVAALEEKLKVQLLLRTVNGVVPTDAGMALYRNARQILRQIDQTVLEVQAQGDQPRGKVSIGMPTAVAYVLTVPLLGEIRRRYPEIELHIIENMSGILLELLSSGRLDMSFLYDGGRQAALKSFKATKVLDEELVYVSAAKEVVPSVSLQDLVDVDWVLPAAPGGTRQIIDTGFARLGRTPRVVAELSSAKALKGAILSGYGASILPPAIIMEDVARGEMRAASFTDVDLSRPLSLCVPANVPLSPAGQRVHDTAVEVVQMLIDPRVWPTVD</sequence>
<dbReference type="InterPro" id="IPR036390">
    <property type="entry name" value="WH_DNA-bd_sf"/>
</dbReference>
<dbReference type="InterPro" id="IPR000847">
    <property type="entry name" value="LysR_HTH_N"/>
</dbReference>
<dbReference type="PANTHER" id="PTHR30293:SF0">
    <property type="entry name" value="NITROGEN ASSIMILATION REGULATORY PROTEIN NAC"/>
    <property type="match status" value="1"/>
</dbReference>
<reference evidence="7 8" key="1">
    <citation type="submission" date="2023-08" db="EMBL/GenBank/DDBJ databases">
        <title>Alcaligenaceae gen. nov., a novel taxon isolated from the sludge of Yixing Pesticide Factory.</title>
        <authorList>
            <person name="Ruan L."/>
        </authorList>
    </citation>
    <scope>NUCLEOTIDE SEQUENCE [LARGE SCALE GENOMIC DNA]</scope>
    <source>
        <strain evidence="7 8">LG-2</strain>
    </source>
</reference>
<dbReference type="PROSITE" id="PS50931">
    <property type="entry name" value="HTH_LYSR"/>
    <property type="match status" value="1"/>
</dbReference>
<dbReference type="PANTHER" id="PTHR30293">
    <property type="entry name" value="TRANSCRIPTIONAL REGULATORY PROTEIN NAC-RELATED"/>
    <property type="match status" value="1"/>
</dbReference>
<keyword evidence="5" id="KW-0804">Transcription</keyword>
<keyword evidence="4" id="KW-0010">Activator</keyword>
<dbReference type="InterPro" id="IPR005119">
    <property type="entry name" value="LysR_subst-bd"/>
</dbReference>
<dbReference type="Proteomes" id="UP001232156">
    <property type="component" value="Unassembled WGS sequence"/>
</dbReference>
<dbReference type="Pfam" id="PF00126">
    <property type="entry name" value="HTH_1"/>
    <property type="match status" value="1"/>
</dbReference>
<keyword evidence="3" id="KW-0238">DNA-binding</keyword>
<dbReference type="SUPFAM" id="SSF53850">
    <property type="entry name" value="Periplasmic binding protein-like II"/>
    <property type="match status" value="1"/>
</dbReference>
<protein>
    <submittedName>
        <fullName evidence="7">LysR substrate-binding domain-containing protein</fullName>
    </submittedName>
</protein>
<organism evidence="7 8">
    <name type="scientific">Yanghanlia caeni</name>
    <dbReference type="NCBI Taxonomy" id="3064283"/>
    <lineage>
        <taxon>Bacteria</taxon>
        <taxon>Pseudomonadati</taxon>
        <taxon>Pseudomonadota</taxon>
        <taxon>Betaproteobacteria</taxon>
        <taxon>Burkholderiales</taxon>
        <taxon>Alcaligenaceae</taxon>
        <taxon>Yanghanlia</taxon>
    </lineage>
</organism>
<evidence type="ECO:0000313" key="8">
    <source>
        <dbReference type="Proteomes" id="UP001232156"/>
    </source>
</evidence>
<keyword evidence="8" id="KW-1185">Reference proteome</keyword>
<dbReference type="SUPFAM" id="SSF46785">
    <property type="entry name" value="Winged helix' DNA-binding domain"/>
    <property type="match status" value="1"/>
</dbReference>
<dbReference type="Gene3D" id="3.40.190.290">
    <property type="match status" value="1"/>
</dbReference>
<dbReference type="PRINTS" id="PR00039">
    <property type="entry name" value="HTHLYSR"/>
</dbReference>
<evidence type="ECO:0000256" key="5">
    <source>
        <dbReference type="ARBA" id="ARBA00023163"/>
    </source>
</evidence>
<keyword evidence="2" id="KW-0805">Transcription regulation</keyword>
<proteinExistence type="inferred from homology"/>
<evidence type="ECO:0000259" key="6">
    <source>
        <dbReference type="PROSITE" id="PS50931"/>
    </source>
</evidence>